<feature type="region of interest" description="Disordered" evidence="4">
    <location>
        <begin position="220"/>
        <end position="246"/>
    </location>
</feature>
<keyword evidence="8" id="KW-1185">Reference proteome</keyword>
<feature type="compositionally biased region" description="Polar residues" evidence="4">
    <location>
        <begin position="232"/>
        <end position="246"/>
    </location>
</feature>
<feature type="signal peptide" evidence="5">
    <location>
        <begin position="1"/>
        <end position="19"/>
    </location>
</feature>
<dbReference type="InterPro" id="IPR015889">
    <property type="entry name" value="Intradiol_dOase_core"/>
</dbReference>
<organism evidence="7 8">
    <name type="scientific">Seminavis robusta</name>
    <dbReference type="NCBI Taxonomy" id="568900"/>
    <lineage>
        <taxon>Eukaryota</taxon>
        <taxon>Sar</taxon>
        <taxon>Stramenopiles</taxon>
        <taxon>Ochrophyta</taxon>
        <taxon>Bacillariophyta</taxon>
        <taxon>Bacillariophyceae</taxon>
        <taxon>Bacillariophycidae</taxon>
        <taxon>Naviculales</taxon>
        <taxon>Naviculaceae</taxon>
        <taxon>Seminavis</taxon>
    </lineage>
</organism>
<dbReference type="InterPro" id="IPR050770">
    <property type="entry name" value="Intradiol_RC_Dioxygenase"/>
</dbReference>
<keyword evidence="2" id="KW-0223">Dioxygenase</keyword>
<dbReference type="Proteomes" id="UP001153069">
    <property type="component" value="Unassembled WGS sequence"/>
</dbReference>
<reference evidence="7" key="1">
    <citation type="submission" date="2020-06" db="EMBL/GenBank/DDBJ databases">
        <authorList>
            <consortium name="Plant Systems Biology data submission"/>
        </authorList>
    </citation>
    <scope>NUCLEOTIDE SEQUENCE</scope>
    <source>
        <strain evidence="7">D6</strain>
    </source>
</reference>
<accession>A0A9N8DYS3</accession>
<feature type="chain" id="PRO_5040309476" evidence="5">
    <location>
        <begin position="20"/>
        <end position="526"/>
    </location>
</feature>
<proteinExistence type="inferred from homology"/>
<keyword evidence="5" id="KW-0732">Signal</keyword>
<protein>
    <submittedName>
        <fullName evidence="7">PKD</fullName>
    </submittedName>
</protein>
<sequence>MMKPRCFATLLAVLAIVWTSPNNVTEAATCILDTPSTAASENPELFYVPNAPLRNRLTSEEVLSDPENVLVIEGKVLGNDCTPVPNVIIEVWYAGPQDGQGNFYSPVGSDLDHRGILVADDCGSFTITQTYPVQYLGSPLVHFRVSLPGDEDEPLLITEMYFEESLVAAQQPDYSQIVEVLNQDDGSRLTQFNMHVDIPGSGRLADCDVVILDEDVPAATTNPSVAGEQPGPDTNTHATSASGNGNCNAAHGHLPVMAAGGAPQNTLALTTIGTTVGGETAQHVDTCNGSNGARSPTSWFSVLGTGGVMTASTCWPGTDFDTKVSVFGGWNCTSLTCVASNDDSSTSKTPCHFNELASRATWPSIKDVEYTIMINGFGSRAGNFELSVETQNDNCDYAAPLAVGDRVHGDTTHAAVPWMGRGINQCPNGGVLVGSNRGLWWSVLGTGKRLEISTCNDEATLVATRLHVLESSCEDASTCIGGVYETDGCATFQWDTEPLVQYYVLVSSVVVEGRFALTLSEVVDVV</sequence>
<keyword evidence="3" id="KW-0560">Oxidoreductase</keyword>
<dbReference type="PANTHER" id="PTHR33711">
    <property type="entry name" value="DIOXYGENASE, PUTATIVE (AFU_ORTHOLOGUE AFUA_2G02910)-RELATED"/>
    <property type="match status" value="1"/>
</dbReference>
<dbReference type="OrthoDB" id="45055at2759"/>
<dbReference type="SUPFAM" id="SSF49482">
    <property type="entry name" value="Aromatic compound dioxygenase"/>
    <property type="match status" value="1"/>
</dbReference>
<evidence type="ECO:0000313" key="7">
    <source>
        <dbReference type="EMBL" id="CAB9510810.1"/>
    </source>
</evidence>
<evidence type="ECO:0000256" key="1">
    <source>
        <dbReference type="ARBA" id="ARBA00007825"/>
    </source>
</evidence>
<dbReference type="InterPro" id="IPR000627">
    <property type="entry name" value="Intradiol_dOase_C"/>
</dbReference>
<name>A0A9N8DYS3_9STRA</name>
<dbReference type="GO" id="GO:0016702">
    <property type="term" value="F:oxidoreductase activity, acting on single donors with incorporation of molecular oxygen, incorporation of two atoms of oxygen"/>
    <property type="evidence" value="ECO:0007669"/>
    <property type="project" value="InterPro"/>
</dbReference>
<dbReference type="PANTHER" id="PTHR33711:SF11">
    <property type="entry name" value="DIOXYGENASE"/>
    <property type="match status" value="1"/>
</dbReference>
<dbReference type="EMBL" id="CAICTM010000452">
    <property type="protein sequence ID" value="CAB9510810.1"/>
    <property type="molecule type" value="Genomic_DNA"/>
</dbReference>
<dbReference type="Gene3D" id="2.60.130.10">
    <property type="entry name" value="Aromatic compound dioxygenase"/>
    <property type="match status" value="1"/>
</dbReference>
<evidence type="ECO:0000259" key="6">
    <source>
        <dbReference type="Pfam" id="PF00775"/>
    </source>
</evidence>
<comment type="caution">
    <text evidence="7">The sequence shown here is derived from an EMBL/GenBank/DDBJ whole genome shotgun (WGS) entry which is preliminary data.</text>
</comment>
<dbReference type="AlphaFoldDB" id="A0A9N8DYS3"/>
<comment type="similarity">
    <text evidence="1">Belongs to the intradiol ring-cleavage dioxygenase family.</text>
</comment>
<evidence type="ECO:0000256" key="3">
    <source>
        <dbReference type="ARBA" id="ARBA00023002"/>
    </source>
</evidence>
<evidence type="ECO:0000313" key="8">
    <source>
        <dbReference type="Proteomes" id="UP001153069"/>
    </source>
</evidence>
<feature type="domain" description="Intradiol ring-cleavage dioxygenases" evidence="6">
    <location>
        <begin position="47"/>
        <end position="135"/>
    </location>
</feature>
<dbReference type="GO" id="GO:0008199">
    <property type="term" value="F:ferric iron binding"/>
    <property type="evidence" value="ECO:0007669"/>
    <property type="project" value="InterPro"/>
</dbReference>
<gene>
    <name evidence="7" type="ORF">SEMRO_453_G146240.1</name>
</gene>
<evidence type="ECO:0000256" key="4">
    <source>
        <dbReference type="SAM" id="MobiDB-lite"/>
    </source>
</evidence>
<evidence type="ECO:0000256" key="5">
    <source>
        <dbReference type="SAM" id="SignalP"/>
    </source>
</evidence>
<evidence type="ECO:0000256" key="2">
    <source>
        <dbReference type="ARBA" id="ARBA00022964"/>
    </source>
</evidence>
<dbReference type="Pfam" id="PF00775">
    <property type="entry name" value="Dioxygenase_C"/>
    <property type="match status" value="1"/>
</dbReference>